<dbReference type="AlphaFoldDB" id="K6Z2N6"/>
<dbReference type="InterPro" id="IPR035965">
    <property type="entry name" value="PAS-like_dom_sf"/>
</dbReference>
<name>K6Z2N6_9ALTE</name>
<dbReference type="CDD" id="cd00130">
    <property type="entry name" value="PAS"/>
    <property type="match status" value="1"/>
</dbReference>
<dbReference type="SUPFAM" id="SSF46689">
    <property type="entry name" value="Homeodomain-like"/>
    <property type="match status" value="2"/>
</dbReference>
<dbReference type="GO" id="GO:0043565">
    <property type="term" value="F:sequence-specific DNA binding"/>
    <property type="evidence" value="ECO:0007669"/>
    <property type="project" value="InterPro"/>
</dbReference>
<dbReference type="Gene3D" id="1.10.10.60">
    <property type="entry name" value="Homeodomain-like"/>
    <property type="match status" value="2"/>
</dbReference>
<dbReference type="InterPro" id="IPR013656">
    <property type="entry name" value="PAS_4"/>
</dbReference>
<dbReference type="EMBL" id="BAEP01000018">
    <property type="protein sequence ID" value="GAC23253.1"/>
    <property type="molecule type" value="Genomic_DNA"/>
</dbReference>
<dbReference type="PANTHER" id="PTHR43280:SF28">
    <property type="entry name" value="HTH-TYPE TRANSCRIPTIONAL ACTIVATOR RHAS"/>
    <property type="match status" value="1"/>
</dbReference>
<dbReference type="Gene3D" id="3.30.450.20">
    <property type="entry name" value="PAS domain"/>
    <property type="match status" value="1"/>
</dbReference>
<sequence length="252" mass="29139">MPFTMTTHHISSEQSAQFIQRCNISQLLSMFDLLPDILFWIKDTHSRLIHANQCFLEHVGIHTLEQALGQTDADFAPRHIAKQFLNDDQRVVKGETVTERLEMNVLESGEVCWFTTSKRPLYDAKGTIIGSYGTSRHLEKTSVALNSMDALKTPMSHIRQHYMQNLSMQELASLSHLSISALERRFKKYLGLTPRHYIIQVRLENARRLLVETTLPINVIAAEVGFQDASYFSRKFYQLFETKPSEFRQSYQ</sequence>
<protein>
    <submittedName>
        <fullName evidence="5">Probable transcriptional regulator</fullName>
    </submittedName>
</protein>
<comment type="caution">
    <text evidence="5">The sequence shown here is derived from an EMBL/GenBank/DDBJ whole genome shotgun (WGS) entry which is preliminary data.</text>
</comment>
<dbReference type="PANTHER" id="PTHR43280">
    <property type="entry name" value="ARAC-FAMILY TRANSCRIPTIONAL REGULATOR"/>
    <property type="match status" value="1"/>
</dbReference>
<keyword evidence="3" id="KW-0804">Transcription</keyword>
<dbReference type="Proteomes" id="UP000006263">
    <property type="component" value="Unassembled WGS sequence"/>
</dbReference>
<organism evidence="5 6">
    <name type="scientific">Paraglaciecola mesophila KMM 241</name>
    <dbReference type="NCBI Taxonomy" id="1128912"/>
    <lineage>
        <taxon>Bacteria</taxon>
        <taxon>Pseudomonadati</taxon>
        <taxon>Pseudomonadota</taxon>
        <taxon>Gammaproteobacteria</taxon>
        <taxon>Alteromonadales</taxon>
        <taxon>Alteromonadaceae</taxon>
        <taxon>Paraglaciecola</taxon>
    </lineage>
</organism>
<evidence type="ECO:0000313" key="5">
    <source>
        <dbReference type="EMBL" id="GAC23253.1"/>
    </source>
</evidence>
<dbReference type="SMART" id="SM00342">
    <property type="entry name" value="HTH_ARAC"/>
    <property type="match status" value="1"/>
</dbReference>
<keyword evidence="2" id="KW-0238">DNA-binding</keyword>
<gene>
    <name evidence="5" type="ORF">GMES_0954</name>
</gene>
<evidence type="ECO:0000256" key="1">
    <source>
        <dbReference type="ARBA" id="ARBA00023015"/>
    </source>
</evidence>
<dbReference type="InterPro" id="IPR020449">
    <property type="entry name" value="Tscrpt_reg_AraC-type_HTH"/>
</dbReference>
<evidence type="ECO:0000259" key="4">
    <source>
        <dbReference type="PROSITE" id="PS01124"/>
    </source>
</evidence>
<dbReference type="InterPro" id="IPR000014">
    <property type="entry name" value="PAS"/>
</dbReference>
<dbReference type="PRINTS" id="PR00032">
    <property type="entry name" value="HTHARAC"/>
</dbReference>
<evidence type="ECO:0000256" key="2">
    <source>
        <dbReference type="ARBA" id="ARBA00023125"/>
    </source>
</evidence>
<feature type="domain" description="HTH araC/xylS-type" evidence="4">
    <location>
        <begin position="152"/>
        <end position="250"/>
    </location>
</feature>
<keyword evidence="1" id="KW-0805">Transcription regulation</keyword>
<dbReference type="GO" id="GO:0003700">
    <property type="term" value="F:DNA-binding transcription factor activity"/>
    <property type="evidence" value="ECO:0007669"/>
    <property type="project" value="InterPro"/>
</dbReference>
<accession>K6Z2N6</accession>
<dbReference type="InterPro" id="IPR018060">
    <property type="entry name" value="HTH_AraC"/>
</dbReference>
<reference evidence="5 6" key="1">
    <citation type="journal article" date="2017" name="Antonie Van Leeuwenhoek">
        <title>Rhizobium rhizosphaerae sp. nov., a novel species isolated from rice rhizosphere.</title>
        <authorList>
            <person name="Zhao J.J."/>
            <person name="Zhang J."/>
            <person name="Zhang R.J."/>
            <person name="Zhang C.W."/>
            <person name="Yin H.Q."/>
            <person name="Zhang X.X."/>
        </authorList>
    </citation>
    <scope>NUCLEOTIDE SEQUENCE [LARGE SCALE GENOMIC DNA]</scope>
    <source>
        <strain evidence="5 6">KMM 241</strain>
    </source>
</reference>
<evidence type="ECO:0000256" key="3">
    <source>
        <dbReference type="ARBA" id="ARBA00023163"/>
    </source>
</evidence>
<dbReference type="InterPro" id="IPR009057">
    <property type="entry name" value="Homeodomain-like_sf"/>
</dbReference>
<proteinExistence type="predicted"/>
<evidence type="ECO:0000313" key="6">
    <source>
        <dbReference type="Proteomes" id="UP000006263"/>
    </source>
</evidence>
<dbReference type="Pfam" id="PF12833">
    <property type="entry name" value="HTH_18"/>
    <property type="match status" value="1"/>
</dbReference>
<dbReference type="SUPFAM" id="SSF55785">
    <property type="entry name" value="PYP-like sensor domain (PAS domain)"/>
    <property type="match status" value="1"/>
</dbReference>
<dbReference type="Pfam" id="PF08448">
    <property type="entry name" value="PAS_4"/>
    <property type="match status" value="1"/>
</dbReference>
<dbReference type="PROSITE" id="PS01124">
    <property type="entry name" value="HTH_ARAC_FAMILY_2"/>
    <property type="match status" value="1"/>
</dbReference>
<dbReference type="eggNOG" id="COG4977">
    <property type="taxonomic scope" value="Bacteria"/>
</dbReference>